<comment type="caution">
    <text evidence="1">The sequence shown here is derived from an EMBL/GenBank/DDBJ whole genome shotgun (WGS) entry which is preliminary data.</text>
</comment>
<evidence type="ECO:0000313" key="2">
    <source>
        <dbReference type="Proteomes" id="UP001152531"/>
    </source>
</evidence>
<keyword evidence="2" id="KW-1185">Reference proteome</keyword>
<evidence type="ECO:0000313" key="1">
    <source>
        <dbReference type="EMBL" id="CAH6718799.1"/>
    </source>
</evidence>
<dbReference type="EMBL" id="CALSDN010000001">
    <property type="protein sequence ID" value="CAH6718799.1"/>
    <property type="molecule type" value="Genomic_DNA"/>
</dbReference>
<accession>A0ACA9Y1H7</accession>
<protein>
    <submittedName>
        <fullName evidence="1">Uncharacterized protein</fullName>
    </submittedName>
</protein>
<proteinExistence type="predicted"/>
<name>A0ACA9Y1H7_9ASCO</name>
<sequence length="320" mass="38716">MNNYIELLKDPYNLTKWVKILDIQVTKASSDEEVTNMRTIYDEFLGNFPYLVNYYIKYIDLEYQLQNISKCEEIYESGFRYLSYSIEFWMSYLKFKITTTAINFNSVKDLVTLFETARSFIGLHYFSGDFYKLYLEFLQTYETLGITGYDNLLKYVLEVPLYNYSYFHEKVDKKYVDSYITTQYKAYKLYEYEKKLTNYNDVKFISVQELKTWDKYLEFMELNYPHEFVIQLYERAVITTSQYPEIWNKYVSYLTSKGKYRQAEIVAKRGKQIERIVEFALIRDKHLVVEALKKSRESTKLPVQDNWNDYNETLSKYLHT</sequence>
<reference evidence="1" key="1">
    <citation type="submission" date="2022-06" db="EMBL/GenBank/DDBJ databases">
        <authorList>
            <person name="Legras J.-L."/>
            <person name="Devillers H."/>
            <person name="Grondin C."/>
        </authorList>
    </citation>
    <scope>NUCLEOTIDE SEQUENCE</scope>
    <source>
        <strain evidence="1">CLIB 1444</strain>
    </source>
</reference>
<dbReference type="Proteomes" id="UP001152531">
    <property type="component" value="Unassembled WGS sequence"/>
</dbReference>
<gene>
    <name evidence="1" type="ORF">CLIB1444_01S14774</name>
</gene>
<organism evidence="1 2">
    <name type="scientific">[Candida] jaroonii</name>
    <dbReference type="NCBI Taxonomy" id="467808"/>
    <lineage>
        <taxon>Eukaryota</taxon>
        <taxon>Fungi</taxon>
        <taxon>Dikarya</taxon>
        <taxon>Ascomycota</taxon>
        <taxon>Saccharomycotina</taxon>
        <taxon>Pichiomycetes</taxon>
        <taxon>Debaryomycetaceae</taxon>
        <taxon>Yamadazyma</taxon>
    </lineage>
</organism>